<name>A0AAN9KG23_CANGL</name>
<gene>
    <name evidence="1" type="ORF">VNO77_34330</name>
</gene>
<sequence length="74" mass="8408">MNLIYAVDSTELPTTFQARCEKNININNKRSAATVAPHLSFTFSSSNSFIQFSAFSTFQSSFFQDRALERAFEQ</sequence>
<accession>A0AAN9KG23</accession>
<keyword evidence="2" id="KW-1185">Reference proteome</keyword>
<comment type="caution">
    <text evidence="1">The sequence shown here is derived from an EMBL/GenBank/DDBJ whole genome shotgun (WGS) entry which is preliminary data.</text>
</comment>
<protein>
    <submittedName>
        <fullName evidence="1">Uncharacterized protein</fullName>
    </submittedName>
</protein>
<evidence type="ECO:0000313" key="2">
    <source>
        <dbReference type="Proteomes" id="UP001367508"/>
    </source>
</evidence>
<dbReference type="Proteomes" id="UP001367508">
    <property type="component" value="Unassembled WGS sequence"/>
</dbReference>
<evidence type="ECO:0000313" key="1">
    <source>
        <dbReference type="EMBL" id="KAK7315758.1"/>
    </source>
</evidence>
<dbReference type="AlphaFoldDB" id="A0AAN9KG23"/>
<proteinExistence type="predicted"/>
<reference evidence="1 2" key="1">
    <citation type="submission" date="2024-01" db="EMBL/GenBank/DDBJ databases">
        <title>The genomes of 5 underutilized Papilionoideae crops provide insights into root nodulation and disease resistanc.</title>
        <authorList>
            <person name="Jiang F."/>
        </authorList>
    </citation>
    <scope>NUCLEOTIDE SEQUENCE [LARGE SCALE GENOMIC DNA]</scope>
    <source>
        <strain evidence="1">LVBAO_FW01</strain>
        <tissue evidence="1">Leaves</tissue>
    </source>
</reference>
<dbReference type="EMBL" id="JAYMYQ010000008">
    <property type="protein sequence ID" value="KAK7315758.1"/>
    <property type="molecule type" value="Genomic_DNA"/>
</dbReference>
<organism evidence="1 2">
    <name type="scientific">Canavalia gladiata</name>
    <name type="common">Sword bean</name>
    <name type="synonym">Dolichos gladiatus</name>
    <dbReference type="NCBI Taxonomy" id="3824"/>
    <lineage>
        <taxon>Eukaryota</taxon>
        <taxon>Viridiplantae</taxon>
        <taxon>Streptophyta</taxon>
        <taxon>Embryophyta</taxon>
        <taxon>Tracheophyta</taxon>
        <taxon>Spermatophyta</taxon>
        <taxon>Magnoliopsida</taxon>
        <taxon>eudicotyledons</taxon>
        <taxon>Gunneridae</taxon>
        <taxon>Pentapetalae</taxon>
        <taxon>rosids</taxon>
        <taxon>fabids</taxon>
        <taxon>Fabales</taxon>
        <taxon>Fabaceae</taxon>
        <taxon>Papilionoideae</taxon>
        <taxon>50 kb inversion clade</taxon>
        <taxon>NPAAA clade</taxon>
        <taxon>indigoferoid/millettioid clade</taxon>
        <taxon>Phaseoleae</taxon>
        <taxon>Canavalia</taxon>
    </lineage>
</organism>